<keyword evidence="2 4" id="KW-0456">Lyase</keyword>
<dbReference type="OrthoDB" id="10051290at2759"/>
<proteinExistence type="inferred from homology"/>
<dbReference type="InterPro" id="IPR024083">
    <property type="entry name" value="Fumarase/histidase_N"/>
</dbReference>
<sequence>MLLKFRKIMRQPIKQKRVDKILMDGNSLVLEDLVQLTKENAKIEIAQNSWKKLGEARAIVEKLSKQDEPVYGITTGFGRFSNVKIPYESLIDLQYNLIRSHATGVGKLLPLDAAKRVTALRINTLAKGYSGCSLETVQRLVEMFNAGCIPWIPDQGSVGASGDLVPLAHIGLSLIGEGLVWNPNSLRYEHSSKVFEELGIKKAELKAKDGLSLINGTQFICGVGSIAVEKALIGIKSATIISALSFLALKGHADAFDERIQDIRIHYGQKVIGEVMRELLPYGKNIENKDDVQDPYSMRCITQVLGPSFEGVFFSKEGIEIEMNTGSDNPLVFSDREPHIVSGGNFHGEFPAKQLDVLAMYNHEIASISFMRAKRLLNPNKSLGMPAFLTMRGGTNSGLMTWENVAASLVSENKVLCHPSSIDTAETCADKEDHVSMGAFSARKACIVADNVLSVLAVELLAAAHALQYRFEHEPGFSIYHPGLKKVYEKIKSISPPLHSDRYTVPEYKLMKEYISSGEMWDTVQAFMGTSNYGINFAHAEGDSSGKLRIQQVPRDSEGNLKYTKMRELQTQAGQLQKLGLSYNSISEDELKEAIMYYKKYIKAENVVSVLDASQDDLGARANYGRGNQNIEDTAYEQFLQKFSNFQVNRYNQDAIQQCLLIGSIDIQDLKEQCKNKNPLNRDERLDMIHALRQLDERSRRTVKTVFDSHSRLFYMNGDHNNMGYIVSGFYQSRKVKPIVIYLDVHSDARVKEDGPHSGTWISEIYDRGECQNAYVIGLSYLSNSDAAIGNLEKNNVQFKDFTWDEIQRRGGSSKAIPQMTEQIISDIKSRYGKNYPVILSICGDTVSGLPCSASNEVVGYPAEDIYPMMSKMIEELNVECLNVSELKPSLDKTKNNACGEFLSYSVYMYSQTLIKKSK</sequence>
<dbReference type="CDD" id="cd00332">
    <property type="entry name" value="PAL-HAL"/>
    <property type="match status" value="1"/>
</dbReference>
<dbReference type="Pfam" id="PF00491">
    <property type="entry name" value="Arginase"/>
    <property type="match status" value="1"/>
</dbReference>
<dbReference type="EMBL" id="CCKQ01005515">
    <property type="protein sequence ID" value="CDW76756.1"/>
    <property type="molecule type" value="Genomic_DNA"/>
</dbReference>
<dbReference type="SUPFAM" id="SSF52768">
    <property type="entry name" value="Arginase/deacetylase"/>
    <property type="match status" value="1"/>
</dbReference>
<dbReference type="InParanoid" id="A0A078A7J0"/>
<dbReference type="InterPro" id="IPR023696">
    <property type="entry name" value="Ureohydrolase_dom_sf"/>
</dbReference>
<dbReference type="InterPro" id="IPR008948">
    <property type="entry name" value="L-Aspartase-like"/>
</dbReference>
<dbReference type="InterPro" id="IPR022313">
    <property type="entry name" value="Phe/His_NH3-lyase_AS"/>
</dbReference>
<dbReference type="PROSITE" id="PS51409">
    <property type="entry name" value="ARGINASE_2"/>
    <property type="match status" value="1"/>
</dbReference>
<name>A0A078A7J0_STYLE</name>
<dbReference type="GO" id="GO:0046872">
    <property type="term" value="F:metal ion binding"/>
    <property type="evidence" value="ECO:0007669"/>
    <property type="project" value="InterPro"/>
</dbReference>
<evidence type="ECO:0000256" key="3">
    <source>
        <dbReference type="PROSITE-ProRule" id="PRU00742"/>
    </source>
</evidence>
<protein>
    <submittedName>
        <fullName evidence="4">Histidine ammonia-lyase</fullName>
    </submittedName>
</protein>
<dbReference type="PROSITE" id="PS00488">
    <property type="entry name" value="PAL_HISTIDASE"/>
    <property type="match status" value="1"/>
</dbReference>
<keyword evidence="5" id="KW-1185">Reference proteome</keyword>
<dbReference type="GO" id="GO:0016841">
    <property type="term" value="F:ammonia-lyase activity"/>
    <property type="evidence" value="ECO:0007669"/>
    <property type="project" value="InterPro"/>
</dbReference>
<dbReference type="PANTHER" id="PTHR10362">
    <property type="entry name" value="HISTIDINE AMMONIA-LYASE"/>
    <property type="match status" value="1"/>
</dbReference>
<dbReference type="Gene3D" id="1.20.200.10">
    <property type="entry name" value="Fumarase/aspartase (Central domain)"/>
    <property type="match status" value="1"/>
</dbReference>
<reference evidence="4 5" key="1">
    <citation type="submission" date="2014-06" db="EMBL/GenBank/DDBJ databases">
        <authorList>
            <person name="Swart Estienne"/>
        </authorList>
    </citation>
    <scope>NUCLEOTIDE SEQUENCE [LARGE SCALE GENOMIC DNA]</scope>
    <source>
        <strain evidence="4 5">130c</strain>
    </source>
</reference>
<dbReference type="InterPro" id="IPR001106">
    <property type="entry name" value="Aromatic_Lyase"/>
</dbReference>
<gene>
    <name evidence="4" type="primary">Contig2047.g2216</name>
    <name evidence="4" type="ORF">STYLEM_5719</name>
</gene>
<comment type="similarity">
    <text evidence="1">Belongs to the PAL/histidase family.</text>
</comment>
<dbReference type="Pfam" id="PF00221">
    <property type="entry name" value="Lyase_aromatic"/>
    <property type="match status" value="1"/>
</dbReference>
<evidence type="ECO:0000313" key="4">
    <source>
        <dbReference type="EMBL" id="CDW76756.1"/>
    </source>
</evidence>
<dbReference type="InterPro" id="IPR006035">
    <property type="entry name" value="Ureohydrolase"/>
</dbReference>
<accession>A0A078A7J0</accession>
<dbReference type="Gene3D" id="3.40.800.10">
    <property type="entry name" value="Ureohydrolase domain"/>
    <property type="match status" value="1"/>
</dbReference>
<dbReference type="FunFam" id="1.10.275.10:FF:000005">
    <property type="entry name" value="Histidine ammonia-lyase"/>
    <property type="match status" value="1"/>
</dbReference>
<evidence type="ECO:0000313" key="5">
    <source>
        <dbReference type="Proteomes" id="UP000039865"/>
    </source>
</evidence>
<comment type="similarity">
    <text evidence="3">Belongs to the arginase family.</text>
</comment>
<dbReference type="SUPFAM" id="SSF48557">
    <property type="entry name" value="L-aspartase-like"/>
    <property type="match status" value="1"/>
</dbReference>
<organism evidence="4 5">
    <name type="scientific">Stylonychia lemnae</name>
    <name type="common">Ciliate</name>
    <dbReference type="NCBI Taxonomy" id="5949"/>
    <lineage>
        <taxon>Eukaryota</taxon>
        <taxon>Sar</taxon>
        <taxon>Alveolata</taxon>
        <taxon>Ciliophora</taxon>
        <taxon>Intramacronucleata</taxon>
        <taxon>Spirotrichea</taxon>
        <taxon>Stichotrichia</taxon>
        <taxon>Sporadotrichida</taxon>
        <taxon>Oxytrichidae</taxon>
        <taxon>Stylonychinae</taxon>
        <taxon>Stylonychia</taxon>
    </lineage>
</organism>
<dbReference type="Gene3D" id="1.10.275.10">
    <property type="entry name" value="Fumarase/aspartase (N-terminal domain)"/>
    <property type="match status" value="1"/>
</dbReference>
<evidence type="ECO:0000256" key="1">
    <source>
        <dbReference type="ARBA" id="ARBA00007238"/>
    </source>
</evidence>
<evidence type="ECO:0000256" key="2">
    <source>
        <dbReference type="ARBA" id="ARBA00023239"/>
    </source>
</evidence>
<dbReference type="Proteomes" id="UP000039865">
    <property type="component" value="Unassembled WGS sequence"/>
</dbReference>
<dbReference type="AlphaFoldDB" id="A0A078A7J0"/>